<evidence type="ECO:0000313" key="1">
    <source>
        <dbReference type="EMBL" id="PPS20045.1"/>
    </source>
</evidence>
<dbReference type="Proteomes" id="UP000239757">
    <property type="component" value="Unassembled WGS sequence"/>
</dbReference>
<protein>
    <submittedName>
        <fullName evidence="1">Uncharacterized protein</fullName>
    </submittedName>
</protein>
<gene>
    <name evidence="1" type="ORF">GOBAR_AA00537</name>
</gene>
<accession>A0A2P5YWS2</accession>
<sequence>MVTVYCGNQRDQNAPIQLFVELASVEPTEDLILLGEEHAAQEPCMVILISDPSNHEVDSDSDLNVDEVLNDIDDECVNDDRNINASSVENQIRRIVIRNNLGAHMLLIDPDTVHVAEFSEYLDILPAHRLAVDFDPDELFVGRDSKEWIKGLKNSH</sequence>
<reference evidence="1 2" key="1">
    <citation type="submission" date="2015-01" db="EMBL/GenBank/DDBJ databases">
        <title>Genome of allotetraploid Gossypium barbadense reveals genomic plasticity and fiber elongation in cotton evolution.</title>
        <authorList>
            <person name="Chen X."/>
            <person name="Liu X."/>
            <person name="Zhao B."/>
            <person name="Zheng H."/>
            <person name="Hu Y."/>
            <person name="Lu G."/>
            <person name="Yang C."/>
            <person name="Chen J."/>
            <person name="Shan C."/>
            <person name="Zhang L."/>
            <person name="Zhou Y."/>
            <person name="Wang L."/>
            <person name="Guo W."/>
            <person name="Bai Y."/>
            <person name="Ruan J."/>
            <person name="Shangguan X."/>
            <person name="Mao Y."/>
            <person name="Jiang J."/>
            <person name="Zhu Y."/>
            <person name="Lei J."/>
            <person name="Kang H."/>
            <person name="Chen S."/>
            <person name="He X."/>
            <person name="Wang R."/>
            <person name="Wang Y."/>
            <person name="Chen J."/>
            <person name="Wang L."/>
            <person name="Yu S."/>
            <person name="Wang B."/>
            <person name="Wei J."/>
            <person name="Song S."/>
            <person name="Lu X."/>
            <person name="Gao Z."/>
            <person name="Gu W."/>
            <person name="Deng X."/>
            <person name="Ma D."/>
            <person name="Wang S."/>
            <person name="Liang W."/>
            <person name="Fang L."/>
            <person name="Cai C."/>
            <person name="Zhu X."/>
            <person name="Zhou B."/>
            <person name="Zhang Y."/>
            <person name="Chen Z."/>
            <person name="Xu S."/>
            <person name="Zhu R."/>
            <person name="Wang S."/>
            <person name="Zhang T."/>
            <person name="Zhao G."/>
        </authorList>
    </citation>
    <scope>NUCLEOTIDE SEQUENCE [LARGE SCALE GENOMIC DNA]</scope>
    <source>
        <strain evidence="2">cv. Xinhai21</strain>
        <tissue evidence="1">Leaf</tissue>
    </source>
</reference>
<dbReference type="AlphaFoldDB" id="A0A2P5YWS2"/>
<evidence type="ECO:0000313" key="2">
    <source>
        <dbReference type="Proteomes" id="UP000239757"/>
    </source>
</evidence>
<dbReference type="EMBL" id="KZ662719">
    <property type="protein sequence ID" value="PPS20045.1"/>
    <property type="molecule type" value="Genomic_DNA"/>
</dbReference>
<proteinExistence type="predicted"/>
<name>A0A2P5YWS2_GOSBA</name>
<organism evidence="1 2">
    <name type="scientific">Gossypium barbadense</name>
    <name type="common">Sea Island cotton</name>
    <name type="synonym">Hibiscus barbadensis</name>
    <dbReference type="NCBI Taxonomy" id="3634"/>
    <lineage>
        <taxon>Eukaryota</taxon>
        <taxon>Viridiplantae</taxon>
        <taxon>Streptophyta</taxon>
        <taxon>Embryophyta</taxon>
        <taxon>Tracheophyta</taxon>
        <taxon>Spermatophyta</taxon>
        <taxon>Magnoliopsida</taxon>
        <taxon>eudicotyledons</taxon>
        <taxon>Gunneridae</taxon>
        <taxon>Pentapetalae</taxon>
        <taxon>rosids</taxon>
        <taxon>malvids</taxon>
        <taxon>Malvales</taxon>
        <taxon>Malvaceae</taxon>
        <taxon>Malvoideae</taxon>
        <taxon>Gossypium</taxon>
    </lineage>
</organism>